<keyword evidence="2" id="KW-1185">Reference proteome</keyword>
<protein>
    <submittedName>
        <fullName evidence="1">Uncharacterized protein</fullName>
    </submittedName>
</protein>
<dbReference type="EMBL" id="WNKX01000019">
    <property type="protein sequence ID" value="MTW13212.1"/>
    <property type="molecule type" value="Genomic_DNA"/>
</dbReference>
<dbReference type="Proteomes" id="UP000472320">
    <property type="component" value="Unassembled WGS sequence"/>
</dbReference>
<dbReference type="RefSeq" id="WP_155456128.1">
    <property type="nucleotide sequence ID" value="NZ_WNKX01000019.1"/>
</dbReference>
<reference evidence="1 2" key="1">
    <citation type="submission" date="2019-11" db="EMBL/GenBank/DDBJ databases">
        <title>Type strains purchased from KCTC, JCM and DSMZ.</title>
        <authorList>
            <person name="Lu H."/>
        </authorList>
    </citation>
    <scope>NUCLEOTIDE SEQUENCE [LARGE SCALE GENOMIC DNA]</scope>
    <source>
        <strain evidence="1 2">JCM 31587</strain>
    </source>
</reference>
<gene>
    <name evidence="1" type="ORF">GM658_21635</name>
</gene>
<evidence type="ECO:0000313" key="1">
    <source>
        <dbReference type="EMBL" id="MTW13212.1"/>
    </source>
</evidence>
<organism evidence="1 2">
    <name type="scientific">Massilia eburnea</name>
    <dbReference type="NCBI Taxonomy" id="1776165"/>
    <lineage>
        <taxon>Bacteria</taxon>
        <taxon>Pseudomonadati</taxon>
        <taxon>Pseudomonadota</taxon>
        <taxon>Betaproteobacteria</taxon>
        <taxon>Burkholderiales</taxon>
        <taxon>Oxalobacteraceae</taxon>
        <taxon>Telluria group</taxon>
        <taxon>Massilia</taxon>
    </lineage>
</organism>
<dbReference type="Pfam" id="PF19531">
    <property type="entry name" value="DUF6058"/>
    <property type="match status" value="1"/>
</dbReference>
<sequence length="234" mass="26093">MSDLDAYLSKHFLKSGEMAASCQLSEEAFRNLVYDRLIPGPSYVVTETSRLKSYVFGDMPAGYAQDGEYFHPATAAWVKRAQAVIAEVGRERAYEVLKQQFELNFQAALAAANESTWRMADSFADDGAVMEEGMRRRLDSVWTHFLQGTFGLCVANPVSEQDIARKEVLQEKLTALSANGARTDFAPDEVPAMLELIEAFAQSAMPFSPVEFPMSSRKRLVDDLSARLVTIRED</sequence>
<dbReference type="OrthoDB" id="7840905at2"/>
<accession>A0A6L6QLD8</accession>
<proteinExistence type="predicted"/>
<comment type="caution">
    <text evidence="1">The sequence shown here is derived from an EMBL/GenBank/DDBJ whole genome shotgun (WGS) entry which is preliminary data.</text>
</comment>
<dbReference type="AlphaFoldDB" id="A0A6L6QLD8"/>
<name>A0A6L6QLD8_9BURK</name>
<evidence type="ECO:0000313" key="2">
    <source>
        <dbReference type="Proteomes" id="UP000472320"/>
    </source>
</evidence>
<dbReference type="InterPro" id="IPR045694">
    <property type="entry name" value="DUF6058"/>
</dbReference>